<dbReference type="HOGENOM" id="CLU_149194_0_0_9"/>
<dbReference type="OrthoDB" id="1907002at2"/>
<evidence type="ECO:0000313" key="1">
    <source>
        <dbReference type="EMBL" id="ABR47248.1"/>
    </source>
</evidence>
<keyword evidence="2" id="KW-1185">Reference proteome</keyword>
<dbReference type="eggNOG" id="ENOG5032WIR">
    <property type="taxonomic scope" value="Bacteria"/>
</dbReference>
<reference evidence="2" key="1">
    <citation type="journal article" date="2016" name="Genome Announc.">
        <title>Complete genome sequence of Alkaliphilus metalliredigens strain QYMF, an alkaliphilic and metal-reducing bacterium isolated from borax-contaminated leachate ponds.</title>
        <authorList>
            <person name="Hwang C."/>
            <person name="Copeland A."/>
            <person name="Lucas S."/>
            <person name="Lapidus A."/>
            <person name="Barry K."/>
            <person name="Detter J.C."/>
            <person name="Glavina Del Rio T."/>
            <person name="Hammon N."/>
            <person name="Israni S."/>
            <person name="Dalin E."/>
            <person name="Tice H."/>
            <person name="Pitluck S."/>
            <person name="Chertkov O."/>
            <person name="Brettin T."/>
            <person name="Bruce D."/>
            <person name="Han C."/>
            <person name="Schmutz J."/>
            <person name="Larimer F."/>
            <person name="Land M.L."/>
            <person name="Hauser L."/>
            <person name="Kyrpides N."/>
            <person name="Mikhailova N."/>
            <person name="Ye Q."/>
            <person name="Zhou J."/>
            <person name="Richardson P."/>
            <person name="Fields M.W."/>
        </authorList>
    </citation>
    <scope>NUCLEOTIDE SEQUENCE [LARGE SCALE GENOMIC DNA]</scope>
    <source>
        <strain evidence="2">QYMF</strain>
    </source>
</reference>
<dbReference type="EMBL" id="CP000724">
    <property type="protein sequence ID" value="ABR47248.1"/>
    <property type="molecule type" value="Genomic_DNA"/>
</dbReference>
<dbReference type="RefSeq" id="WP_012062290.1">
    <property type="nucleotide sequence ID" value="NC_009633.1"/>
</dbReference>
<dbReference type="AlphaFoldDB" id="A6TM30"/>
<dbReference type="KEGG" id="amt:Amet_1031"/>
<organism evidence="1 2">
    <name type="scientific">Alkaliphilus metalliredigens (strain QYMF)</name>
    <dbReference type="NCBI Taxonomy" id="293826"/>
    <lineage>
        <taxon>Bacteria</taxon>
        <taxon>Bacillati</taxon>
        <taxon>Bacillota</taxon>
        <taxon>Clostridia</taxon>
        <taxon>Peptostreptococcales</taxon>
        <taxon>Natronincolaceae</taxon>
        <taxon>Alkaliphilus</taxon>
    </lineage>
</organism>
<proteinExistence type="predicted"/>
<dbReference type="Proteomes" id="UP000001572">
    <property type="component" value="Chromosome"/>
</dbReference>
<accession>A6TM30</accession>
<name>A6TM30_ALKMQ</name>
<sequence>MIIEGFFENIKNANQVVSVLNELQVRAYVDIKDDDKEDQNVMRNVAGTETGTSLSELTLNSGNGDLDASKAPIAAADPMASGMAGFEEITNQNYKVTVEVGEEKINLAMETIEKMGGTLDDRNVY</sequence>
<evidence type="ECO:0000313" key="2">
    <source>
        <dbReference type="Proteomes" id="UP000001572"/>
    </source>
</evidence>
<protein>
    <submittedName>
        <fullName evidence="1">Uncharacterized protein</fullName>
    </submittedName>
</protein>
<gene>
    <name evidence="1" type="ordered locus">Amet_1031</name>
</gene>